<keyword evidence="3" id="KW-0862">Zinc</keyword>
<name>A0ABM3KD43_CUCME</name>
<keyword evidence="6" id="KW-1185">Reference proteome</keyword>
<dbReference type="SMART" id="SM00575">
    <property type="entry name" value="ZnF_PMZ"/>
    <property type="match status" value="1"/>
</dbReference>
<feature type="domain" description="SWIM-type" evidence="5">
    <location>
        <begin position="591"/>
        <end position="623"/>
    </location>
</feature>
<dbReference type="Pfam" id="PF03108">
    <property type="entry name" value="DBD_Tnp_Mut"/>
    <property type="match status" value="1"/>
</dbReference>
<evidence type="ECO:0000256" key="2">
    <source>
        <dbReference type="ARBA" id="ARBA00022771"/>
    </source>
</evidence>
<gene>
    <name evidence="7" type="primary">LOC127144172</name>
</gene>
<evidence type="ECO:0000313" key="6">
    <source>
        <dbReference type="Proteomes" id="UP001652600"/>
    </source>
</evidence>
<accession>A0ABM3KD43</accession>
<reference evidence="7" key="1">
    <citation type="submission" date="2025-08" db="UniProtKB">
        <authorList>
            <consortium name="RefSeq"/>
        </authorList>
    </citation>
    <scope>IDENTIFICATION</scope>
    <source>
        <tissue evidence="7">Stem</tissue>
    </source>
</reference>
<evidence type="ECO:0000256" key="4">
    <source>
        <dbReference type="PROSITE-ProRule" id="PRU00325"/>
    </source>
</evidence>
<dbReference type="Pfam" id="PF10551">
    <property type="entry name" value="MULE"/>
    <property type="match status" value="1"/>
</dbReference>
<evidence type="ECO:0000256" key="3">
    <source>
        <dbReference type="ARBA" id="ARBA00022833"/>
    </source>
</evidence>
<dbReference type="RefSeq" id="XP_050935698.1">
    <property type="nucleotide sequence ID" value="XM_051079741.1"/>
</dbReference>
<dbReference type="Pfam" id="PF04434">
    <property type="entry name" value="SWIM"/>
    <property type="match status" value="1"/>
</dbReference>
<dbReference type="InterPro" id="IPR006564">
    <property type="entry name" value="Znf_PMZ"/>
</dbReference>
<keyword evidence="1" id="KW-0479">Metal-binding</keyword>
<keyword evidence="2 4" id="KW-0863">Zinc-finger</keyword>
<dbReference type="InterPro" id="IPR018289">
    <property type="entry name" value="MULE_transposase_dom"/>
</dbReference>
<dbReference type="GeneID" id="127144172"/>
<dbReference type="PANTHER" id="PTHR31973">
    <property type="entry name" value="POLYPROTEIN, PUTATIVE-RELATED"/>
    <property type="match status" value="1"/>
</dbReference>
<sequence length="714" mass="81971">MIKLSIVVFHSGQWDDTNSYLNYKTTGVLVDEMMSFENFVSLILREVLFDASPSSIQLSILLDYGITNIQTVVQIQEDKDVTWFLSLVKGQITRHPLVAHAIAHVPDMDLEWSSVVDSGMDNLCSLLPSSSIDDDFQILTDIHVSSLSSTFDLKEKDMFASKELLSKSFYYIAIKNNFEFKTVRSNSKSIEFKCSQDNCPWYVRASRYKGGELWRLRKYIANHNCSINVIQTTHKQASSSLISDCIGKDFSSFDRSTPNDIMIHMRTKLGVNVSYYKAWRAKELAMNSLNGEAKESYALIPNFFMKLKEINPGSFTAYETDTEGHFKYCFMAIGACIEGWKYCRPNISVDGTFLKSKYGGTLLTASTIDGNNQIFPLAFSIVDSENDASCRWFFENIKNSLGDREDLVVISDRHLSIPKSVHNVFPNAEYCVCLQHLLKSLKLIYKDPIIDKLFFRCGKAYTVVDFETNMRWMESMYPSIRDYLSKVSFEKWARAYCTRKRYQMMTTNISESLNAVLKESRDLPVAALLDSIRQILQNWFYDRRKVACCMRTVLTSWAEGELRIQHQNSRSFTVNAINDVEFQVIDGRKQFIVRLDCKSCTCRVWDLDEIPCAHALAVLRGRNMNTYSFVSKYFLSSTLISTYTGSVRPVGNHANWKSIGIENNILPPTFKRRAGRPRKQRILSIGEKKSHSRCSHCHRAGHNRRNCKFPPFLQ</sequence>
<evidence type="ECO:0000259" key="5">
    <source>
        <dbReference type="PROSITE" id="PS50966"/>
    </source>
</evidence>
<proteinExistence type="predicted"/>
<dbReference type="InterPro" id="IPR004332">
    <property type="entry name" value="Transposase_MuDR"/>
</dbReference>
<evidence type="ECO:0000313" key="7">
    <source>
        <dbReference type="RefSeq" id="XP_050935698.1"/>
    </source>
</evidence>
<organism evidence="6 7">
    <name type="scientific">Cucumis melo</name>
    <name type="common">Muskmelon</name>
    <dbReference type="NCBI Taxonomy" id="3656"/>
    <lineage>
        <taxon>Eukaryota</taxon>
        <taxon>Viridiplantae</taxon>
        <taxon>Streptophyta</taxon>
        <taxon>Embryophyta</taxon>
        <taxon>Tracheophyta</taxon>
        <taxon>Spermatophyta</taxon>
        <taxon>Magnoliopsida</taxon>
        <taxon>eudicotyledons</taxon>
        <taxon>Gunneridae</taxon>
        <taxon>Pentapetalae</taxon>
        <taxon>rosids</taxon>
        <taxon>fabids</taxon>
        <taxon>Cucurbitales</taxon>
        <taxon>Cucurbitaceae</taxon>
        <taxon>Benincaseae</taxon>
        <taxon>Cucumis</taxon>
    </lineage>
</organism>
<protein>
    <submittedName>
        <fullName evidence="7">Uncharacterized protein LOC127144172</fullName>
    </submittedName>
</protein>
<dbReference type="Proteomes" id="UP001652600">
    <property type="component" value="Chromosome 12"/>
</dbReference>
<evidence type="ECO:0000256" key="1">
    <source>
        <dbReference type="ARBA" id="ARBA00022723"/>
    </source>
</evidence>
<dbReference type="InterPro" id="IPR007527">
    <property type="entry name" value="Znf_SWIM"/>
</dbReference>
<dbReference type="PANTHER" id="PTHR31973:SF113">
    <property type="entry name" value="PROTEIN FAR1-RELATED SEQUENCE 5-LIKE"/>
    <property type="match status" value="1"/>
</dbReference>
<dbReference type="PROSITE" id="PS50966">
    <property type="entry name" value="ZF_SWIM"/>
    <property type="match status" value="1"/>
</dbReference>